<organism evidence="1 2">
    <name type="scientific">Emericellopsis cladophorae</name>
    <dbReference type="NCBI Taxonomy" id="2686198"/>
    <lineage>
        <taxon>Eukaryota</taxon>
        <taxon>Fungi</taxon>
        <taxon>Dikarya</taxon>
        <taxon>Ascomycota</taxon>
        <taxon>Pezizomycotina</taxon>
        <taxon>Sordariomycetes</taxon>
        <taxon>Hypocreomycetidae</taxon>
        <taxon>Hypocreales</taxon>
        <taxon>Bionectriaceae</taxon>
        <taxon>Emericellopsis</taxon>
    </lineage>
</organism>
<dbReference type="EMBL" id="JAGIXG020000042">
    <property type="protein sequence ID" value="KAI6779746.1"/>
    <property type="molecule type" value="Genomic_DNA"/>
</dbReference>
<name>A0A9P9XY18_9HYPO</name>
<sequence length="222" mass="25273">MGDKGDERSHLDPPFALTDLDRQVLAQTDKEFQKHSWEDIKRIIDANALDAFKRTPSDLRQYIAWTRDVKAQYGTVTSYILANRLPKSWGQPPFAPASTMPFADPSDYKVLINDWPYGTEPGIVHLVVWTRTPIATTPEKGDMTPESRAHIARFVEESFVKDLGPGGGDKVVWFKNWVALQSVRALEHFHIMVRDVDDDTLERWSGERPRWGADGRQISSVP</sequence>
<dbReference type="RefSeq" id="XP_051360602.1">
    <property type="nucleotide sequence ID" value="XM_051508314.1"/>
</dbReference>
<reference evidence="1" key="1">
    <citation type="journal article" date="2021" name="J Fungi (Basel)">
        <title>Genomic and Metabolomic Analyses of the Marine Fungus Emericellopsis cladophorae: Insights into Saltwater Adaptability Mechanisms and Its Biosynthetic Potential.</title>
        <authorList>
            <person name="Goncalves M.F.M."/>
            <person name="Hilario S."/>
            <person name="Van de Peer Y."/>
            <person name="Esteves A.C."/>
            <person name="Alves A."/>
        </authorList>
    </citation>
    <scope>NUCLEOTIDE SEQUENCE</scope>
    <source>
        <strain evidence="1">MUM 19.33</strain>
    </source>
</reference>
<dbReference type="Proteomes" id="UP001055219">
    <property type="component" value="Unassembled WGS sequence"/>
</dbReference>
<dbReference type="AlphaFoldDB" id="A0A9P9XY18"/>
<accession>A0A9P9XY18</accession>
<keyword evidence="2" id="KW-1185">Reference proteome</keyword>
<dbReference type="Pfam" id="PF12239">
    <property type="entry name" value="DUF3605"/>
    <property type="match status" value="1"/>
</dbReference>
<dbReference type="InterPro" id="IPR022036">
    <property type="entry name" value="DUF3605"/>
</dbReference>
<protein>
    <recommendedName>
        <fullName evidence="3">N-acetylglucosamine-induced protein 1</fullName>
    </recommendedName>
</protein>
<dbReference type="GeneID" id="75832259"/>
<evidence type="ECO:0008006" key="3">
    <source>
        <dbReference type="Google" id="ProtNLM"/>
    </source>
</evidence>
<dbReference type="OrthoDB" id="498286at2759"/>
<proteinExistence type="predicted"/>
<comment type="caution">
    <text evidence="1">The sequence shown here is derived from an EMBL/GenBank/DDBJ whole genome shotgun (WGS) entry which is preliminary data.</text>
</comment>
<gene>
    <name evidence="1" type="ORF">J7T54_005776</name>
</gene>
<dbReference type="PANTHER" id="PTHR35020:SF2">
    <property type="entry name" value="N-ACETYLGLUCOSAMINE-INDUCED PROTEIN 1"/>
    <property type="match status" value="1"/>
</dbReference>
<dbReference type="GO" id="GO:0005737">
    <property type="term" value="C:cytoplasm"/>
    <property type="evidence" value="ECO:0007669"/>
    <property type="project" value="TreeGrafter"/>
</dbReference>
<dbReference type="PANTHER" id="PTHR35020">
    <property type="entry name" value="N-ACETYLGLUCOSAMINE-INDUCED PROTEIN 1"/>
    <property type="match status" value="1"/>
</dbReference>
<evidence type="ECO:0000313" key="2">
    <source>
        <dbReference type="Proteomes" id="UP001055219"/>
    </source>
</evidence>
<reference evidence="1" key="2">
    <citation type="submission" date="2022-07" db="EMBL/GenBank/DDBJ databases">
        <authorList>
            <person name="Goncalves M.F.M."/>
            <person name="Hilario S."/>
            <person name="Van De Peer Y."/>
            <person name="Esteves A.C."/>
            <person name="Alves A."/>
        </authorList>
    </citation>
    <scope>NUCLEOTIDE SEQUENCE</scope>
    <source>
        <strain evidence="1">MUM 19.33</strain>
    </source>
</reference>
<evidence type="ECO:0000313" key="1">
    <source>
        <dbReference type="EMBL" id="KAI6779746.1"/>
    </source>
</evidence>
<dbReference type="GO" id="GO:0006044">
    <property type="term" value="P:N-acetylglucosamine metabolic process"/>
    <property type="evidence" value="ECO:0007669"/>
    <property type="project" value="TreeGrafter"/>
</dbReference>